<dbReference type="Gene3D" id="3.30.420.10">
    <property type="entry name" value="Ribonuclease H-like superfamily/Ribonuclease H"/>
    <property type="match status" value="1"/>
</dbReference>
<dbReference type="NCBIfam" id="NF033545">
    <property type="entry name" value="transpos_IS630"/>
    <property type="match status" value="1"/>
</dbReference>
<dbReference type="InterPro" id="IPR038717">
    <property type="entry name" value="Tc1-like_DDE_dom"/>
</dbReference>
<evidence type="ECO:0000313" key="3">
    <source>
        <dbReference type="Proteomes" id="UP000218785"/>
    </source>
</evidence>
<organism evidence="2 3">
    <name type="scientific">Tolypothrix tenuis PCC 7101</name>
    <dbReference type="NCBI Taxonomy" id="231146"/>
    <lineage>
        <taxon>Bacteria</taxon>
        <taxon>Bacillati</taxon>
        <taxon>Cyanobacteriota</taxon>
        <taxon>Cyanophyceae</taxon>
        <taxon>Nostocales</taxon>
        <taxon>Tolypothrichaceae</taxon>
        <taxon>Tolypothrix</taxon>
    </lineage>
</organism>
<keyword evidence="3" id="KW-1185">Reference proteome</keyword>
<proteinExistence type="predicted"/>
<dbReference type="EMBL" id="AP018248">
    <property type="protein sequence ID" value="BAZ00490.1"/>
    <property type="molecule type" value="Genomic_DNA"/>
</dbReference>
<accession>A0A1Z4N422</accession>
<dbReference type="InterPro" id="IPR036397">
    <property type="entry name" value="RNaseH_sf"/>
</dbReference>
<dbReference type="KEGG" id="ttq:NIES37_44820"/>
<dbReference type="Proteomes" id="UP000218785">
    <property type="component" value="Chromosome"/>
</dbReference>
<evidence type="ECO:0000259" key="1">
    <source>
        <dbReference type="Pfam" id="PF13358"/>
    </source>
</evidence>
<protein>
    <submittedName>
        <fullName evidence="2">Transposase</fullName>
    </submittedName>
</protein>
<evidence type="ECO:0000313" key="2">
    <source>
        <dbReference type="EMBL" id="BAZ00490.1"/>
    </source>
</evidence>
<name>A0A1Z4N422_9CYAN</name>
<sequence length="373" mass="43185">MILTGQDRTEADRIRFEGREGRAVTRAHVLCMRDIGHTYAEVALAFNLTPRTVRNIEYCYEVGGLSQALYDEVRPGQPVTIEASLRGFIVATVCSDPPEGFDRWTLRLVQEQVSTVYEGRVISTESIRLILVEHDLKPWQQESWCVPTVTTTYLERMEDVLEVYERPYAKERPVVCLDEKLIQLTEQVRPEQGIKPGTPERVDYEYKRNGTANVFMAIEPRRGSYYTKVTTQRKRTDFAHMLQDIAHLYRTASSIVLVLDNLNTHTERSVIEAFGNDEGKKLWERFEVHYTPVHGSWLNQAEIGLSIYARQCLGRSRIPTIEDLANRTNRWTTLMNERNVAIAWSFDRKRARETFKYCANTVSKCEKINLSDH</sequence>
<dbReference type="AlphaFoldDB" id="A0A1Z4N422"/>
<dbReference type="GO" id="GO:0003676">
    <property type="term" value="F:nucleic acid binding"/>
    <property type="evidence" value="ECO:0007669"/>
    <property type="project" value="InterPro"/>
</dbReference>
<dbReference type="Pfam" id="PF13358">
    <property type="entry name" value="DDE_3"/>
    <property type="match status" value="1"/>
</dbReference>
<dbReference type="RefSeq" id="WP_190445834.1">
    <property type="nucleotide sequence ID" value="NZ_CAWNJS010000001.1"/>
</dbReference>
<gene>
    <name evidence="2" type="ORF">NIES37_44820</name>
</gene>
<dbReference type="InterPro" id="IPR047655">
    <property type="entry name" value="Transpos_IS630-like"/>
</dbReference>
<reference evidence="2 3" key="1">
    <citation type="submission" date="2017-06" db="EMBL/GenBank/DDBJ databases">
        <title>Genome sequencing of cyanobaciteial culture collection at National Institute for Environmental Studies (NIES).</title>
        <authorList>
            <person name="Hirose Y."/>
            <person name="Shimura Y."/>
            <person name="Fujisawa T."/>
            <person name="Nakamura Y."/>
            <person name="Kawachi M."/>
        </authorList>
    </citation>
    <scope>NUCLEOTIDE SEQUENCE [LARGE SCALE GENOMIC DNA]</scope>
    <source>
        <strain evidence="2 3">NIES-37</strain>
    </source>
</reference>
<dbReference type="Pfam" id="PF13565">
    <property type="entry name" value="HTH_32"/>
    <property type="match status" value="1"/>
</dbReference>
<feature type="domain" description="Tc1-like transposase DDE" evidence="1">
    <location>
        <begin position="173"/>
        <end position="324"/>
    </location>
</feature>